<dbReference type="PROSITE" id="PS00187">
    <property type="entry name" value="TPP_ENZYMES"/>
    <property type="match status" value="1"/>
</dbReference>
<dbReference type="PANTHER" id="PTHR42981">
    <property type="entry name" value="PYRUVATE DEHYDROGENASE [UBIQUINONE]"/>
    <property type="match status" value="1"/>
</dbReference>
<accession>A0ABS4Z7U0</accession>
<keyword evidence="8" id="KW-1185">Reference proteome</keyword>
<dbReference type="Pfam" id="PF00205">
    <property type="entry name" value="TPP_enzyme_M"/>
    <property type="match status" value="1"/>
</dbReference>
<dbReference type="PANTHER" id="PTHR42981:SF2">
    <property type="entry name" value="PYRUVATE DEHYDROGENASE [UBIQUINONE]"/>
    <property type="match status" value="1"/>
</dbReference>
<evidence type="ECO:0000259" key="6">
    <source>
        <dbReference type="Pfam" id="PF02776"/>
    </source>
</evidence>
<dbReference type="Pfam" id="PF02775">
    <property type="entry name" value="TPP_enzyme_C"/>
    <property type="match status" value="1"/>
</dbReference>
<keyword evidence="2 3" id="KW-0786">Thiamine pyrophosphate</keyword>
<sequence length="584" mass="61261">MARTVADDLLDVLVAAGVTHIYGLVGDSLNAFSDAVRRSGGAANGGVDWVHVHNEEAAAFAASAEAQLTGRLAVCAGSCGPGNTHLIQGVMDAHRSGAPVLVLASHIPSTSIGRGFFQETKPEALFAQASHYCELVSQPEQIGGLAHDAVQNALGKQGAAVLVLPGDVLAADSAGRVAPNATVTARPRSVPEPEAVTELAGRIRAAEKVAVFAGIGAAGARAEVLALAERLGAPVGHSLRGKDVFGYDNPYDVGMTGLLGYGACYAALQDADLVLLLGTDFPYVDFLPKENNVQVDLDPSHLGRRAPLVQGIAADVGLTLQALLPLLEPRSEHRFLDRVLEKHASMVRRGVHTYDHDPVERRAIHPEQLAALVDEAAADDAVFTVDTGMDCTWTARYLTPNGRRRMIGSWVHGSMANALPMAIGAQRAYPGRQVVSLSGDGGLAMLMGELLTVKTHQLPVKVVVFNNSSLGMVRLEMLVAGDPPFETDHDAVDYAAIAAAAGFWSRHVEDPAALPEAVEAFFAAEGPALLDVVTDPNALEVPTHLTLDEVKGFAASLGKVAVQRGGLKEVVDLAVGNLRNIPHP</sequence>
<name>A0ABS4Z7U0_9ACTN</name>
<comment type="caution">
    <text evidence="7">The sequence shown here is derived from an EMBL/GenBank/DDBJ whole genome shotgun (WGS) entry which is preliminary data.</text>
</comment>
<dbReference type="Proteomes" id="UP000758168">
    <property type="component" value="Unassembled WGS sequence"/>
</dbReference>
<evidence type="ECO:0000313" key="7">
    <source>
        <dbReference type="EMBL" id="MBP2417115.1"/>
    </source>
</evidence>
<organism evidence="7 8">
    <name type="scientific">Microlunatus capsulatus</name>
    <dbReference type="NCBI Taxonomy" id="99117"/>
    <lineage>
        <taxon>Bacteria</taxon>
        <taxon>Bacillati</taxon>
        <taxon>Actinomycetota</taxon>
        <taxon>Actinomycetes</taxon>
        <taxon>Propionibacteriales</taxon>
        <taxon>Propionibacteriaceae</taxon>
        <taxon>Microlunatus</taxon>
    </lineage>
</organism>
<comment type="similarity">
    <text evidence="1 3">Belongs to the TPP enzyme family.</text>
</comment>
<dbReference type="InterPro" id="IPR047212">
    <property type="entry name" value="TPP_POXB-like"/>
</dbReference>
<evidence type="ECO:0000256" key="2">
    <source>
        <dbReference type="ARBA" id="ARBA00023052"/>
    </source>
</evidence>
<gene>
    <name evidence="7" type="ORF">JOF54_002037</name>
</gene>
<dbReference type="InterPro" id="IPR029061">
    <property type="entry name" value="THDP-binding"/>
</dbReference>
<keyword evidence="7" id="KW-0670">Pyruvate</keyword>
<protein>
    <submittedName>
        <fullName evidence="7">Pyruvate dehydrogenase (Quinone)</fullName>
        <ecNumber evidence="7">1.2.5.1</ecNumber>
    </submittedName>
</protein>
<proteinExistence type="inferred from homology"/>
<feature type="domain" description="Thiamine pyrophosphate enzyme N-terminal TPP-binding" evidence="6">
    <location>
        <begin position="4"/>
        <end position="120"/>
    </location>
</feature>
<dbReference type="InterPro" id="IPR029035">
    <property type="entry name" value="DHS-like_NAD/FAD-binding_dom"/>
</dbReference>
<dbReference type="RefSeq" id="WP_210055335.1">
    <property type="nucleotide sequence ID" value="NZ_BAAAMH010000019.1"/>
</dbReference>
<dbReference type="InterPro" id="IPR011766">
    <property type="entry name" value="TPP_enzyme_TPP-bd"/>
</dbReference>
<dbReference type="Gene3D" id="3.40.50.970">
    <property type="match status" value="2"/>
</dbReference>
<feature type="domain" description="Thiamine pyrophosphate enzyme TPP-binding" evidence="5">
    <location>
        <begin position="386"/>
        <end position="532"/>
    </location>
</feature>
<evidence type="ECO:0000313" key="8">
    <source>
        <dbReference type="Proteomes" id="UP000758168"/>
    </source>
</evidence>
<reference evidence="7 8" key="1">
    <citation type="submission" date="2021-03" db="EMBL/GenBank/DDBJ databases">
        <title>Sequencing the genomes of 1000 actinobacteria strains.</title>
        <authorList>
            <person name="Klenk H.-P."/>
        </authorList>
    </citation>
    <scope>NUCLEOTIDE SEQUENCE [LARGE SCALE GENOMIC DNA]</scope>
    <source>
        <strain evidence="7 8">DSM 12936</strain>
    </source>
</reference>
<evidence type="ECO:0000256" key="1">
    <source>
        <dbReference type="ARBA" id="ARBA00007812"/>
    </source>
</evidence>
<feature type="domain" description="Thiamine pyrophosphate enzyme central" evidence="4">
    <location>
        <begin position="197"/>
        <end position="323"/>
    </location>
</feature>
<dbReference type="InterPro" id="IPR047211">
    <property type="entry name" value="POXB-like"/>
</dbReference>
<evidence type="ECO:0000259" key="5">
    <source>
        <dbReference type="Pfam" id="PF02775"/>
    </source>
</evidence>
<evidence type="ECO:0000256" key="3">
    <source>
        <dbReference type="RuleBase" id="RU362132"/>
    </source>
</evidence>
<dbReference type="EMBL" id="JAGIOB010000001">
    <property type="protein sequence ID" value="MBP2417115.1"/>
    <property type="molecule type" value="Genomic_DNA"/>
</dbReference>
<dbReference type="InterPro" id="IPR012000">
    <property type="entry name" value="Thiamin_PyroP_enz_cen_dom"/>
</dbReference>
<dbReference type="InterPro" id="IPR000399">
    <property type="entry name" value="TPP-bd_CS"/>
</dbReference>
<keyword evidence="7" id="KW-0560">Oxidoreductase</keyword>
<dbReference type="Gene3D" id="3.40.50.1220">
    <property type="entry name" value="TPP-binding domain"/>
    <property type="match status" value="1"/>
</dbReference>
<evidence type="ECO:0000259" key="4">
    <source>
        <dbReference type="Pfam" id="PF00205"/>
    </source>
</evidence>
<dbReference type="Pfam" id="PF02776">
    <property type="entry name" value="TPP_enzyme_N"/>
    <property type="match status" value="1"/>
</dbReference>
<dbReference type="CDD" id="cd02014">
    <property type="entry name" value="TPP_POX"/>
    <property type="match status" value="1"/>
</dbReference>
<dbReference type="InterPro" id="IPR012001">
    <property type="entry name" value="Thiamin_PyroP_enz_TPP-bd_dom"/>
</dbReference>
<dbReference type="SUPFAM" id="SSF52518">
    <property type="entry name" value="Thiamin diphosphate-binding fold (THDP-binding)"/>
    <property type="match status" value="2"/>
</dbReference>
<dbReference type="SUPFAM" id="SSF52467">
    <property type="entry name" value="DHS-like NAD/FAD-binding domain"/>
    <property type="match status" value="1"/>
</dbReference>
<dbReference type="GO" id="GO:0052737">
    <property type="term" value="F:pyruvate dehydrogenase (quinone) activity"/>
    <property type="evidence" value="ECO:0007669"/>
    <property type="project" value="UniProtKB-EC"/>
</dbReference>
<dbReference type="EC" id="1.2.5.1" evidence="7"/>